<reference evidence="3 6" key="1">
    <citation type="submission" date="2016-08" db="EMBL/GenBank/DDBJ databases">
        <title>Candidatus Dactylopiibacterium carminicum genome sequence.</title>
        <authorList>
            <person name="Ramirez-Puebla S.T."/>
            <person name="Ormeno-Orrillo E."/>
            <person name="Vera-Ponce De Leon A."/>
            <person name="Luis L."/>
            <person name="Sanchez-Flores A."/>
            <person name="Monica R."/>
            <person name="Martinez-Romero E."/>
        </authorList>
    </citation>
    <scope>NUCLEOTIDE SEQUENCE [LARGE SCALE GENOMIC DNA]</scope>
    <source>
        <strain evidence="3">END1</strain>
    </source>
</reference>
<evidence type="ECO:0000256" key="1">
    <source>
        <dbReference type="ARBA" id="ARBA00022649"/>
    </source>
</evidence>
<evidence type="ECO:0000313" key="3">
    <source>
        <dbReference type="EMBL" id="KAF7600080.1"/>
    </source>
</evidence>
<dbReference type="PANTHER" id="PTHR35401">
    <property type="entry name" value="COPG FAMILY HELIX-TURN-HELIX PROTEIN-RELATED-RELATED"/>
    <property type="match status" value="1"/>
</dbReference>
<accession>A0A272EWP9</accession>
<dbReference type="Proteomes" id="UP000623509">
    <property type="component" value="Unassembled WGS sequence"/>
</dbReference>
<dbReference type="Proteomes" id="UP000216107">
    <property type="component" value="Unassembled WGS sequence"/>
</dbReference>
<dbReference type="OrthoDB" id="5297731at2"/>
<dbReference type="Pfam" id="PF08681">
    <property type="entry name" value="TacA1"/>
    <property type="match status" value="1"/>
</dbReference>
<dbReference type="EMBL" id="MDUX01000009">
    <property type="protein sequence ID" value="KAF7600080.1"/>
    <property type="molecule type" value="Genomic_DNA"/>
</dbReference>
<keyword evidence="1" id="KW-1277">Toxin-antitoxin system</keyword>
<reference evidence="4 5" key="2">
    <citation type="submission" date="2017-07" db="EMBL/GenBank/DDBJ databases">
        <title>Candidatus Dactylopiibacterium carminicum, a nitrogen-fixing symbiont of the cochineal insect Dactylopius coccus and Dactylopius opuntiae (Hemiptera: Coccoidea: Dactylopiidae).</title>
        <authorList>
            <person name="Vera A."/>
        </authorList>
    </citation>
    <scope>NUCLEOTIDE SEQUENCE [LARGE SCALE GENOMIC DNA]</scope>
    <source>
        <strain evidence="4 5">NFDCM</strain>
    </source>
</reference>
<protein>
    <submittedName>
        <fullName evidence="3">DUF1778 domain-containing protein</fullName>
    </submittedName>
</protein>
<proteinExistence type="inferred from homology"/>
<dbReference type="SUPFAM" id="SSF47598">
    <property type="entry name" value="Ribbon-helix-helix"/>
    <property type="match status" value="1"/>
</dbReference>
<dbReference type="GO" id="GO:0006355">
    <property type="term" value="P:regulation of DNA-templated transcription"/>
    <property type="evidence" value="ECO:0007669"/>
    <property type="project" value="InterPro"/>
</dbReference>
<evidence type="ECO:0000256" key="2">
    <source>
        <dbReference type="ARBA" id="ARBA00049988"/>
    </source>
</evidence>
<comment type="similarity">
    <text evidence="2">Belongs to the TacA antitoxin family.</text>
</comment>
<sequence length="157" mass="17862">MVPNWHHDFQPQQAIRKMRLIRPFSTRGTHGRCWPHAPLEVPTMSISRRSANHPEKGRITARVPLNVQETIQRAAELTGVPVNAYIVQVVHQHAQDFIDRHEMKNIVLSERDSEWFLEQLAKPRSPNAKLKNALAAYREAVDDDEDPPALPTAEGVA</sequence>
<evidence type="ECO:0000313" key="5">
    <source>
        <dbReference type="Proteomes" id="UP000216107"/>
    </source>
</evidence>
<dbReference type="InterPro" id="IPR014795">
    <property type="entry name" value="TacA_1-like"/>
</dbReference>
<evidence type="ECO:0000313" key="6">
    <source>
        <dbReference type="Proteomes" id="UP000623509"/>
    </source>
</evidence>
<dbReference type="AlphaFoldDB" id="A0A272EWP9"/>
<name>A0A272EWP9_9RHOO</name>
<evidence type="ECO:0000313" key="4">
    <source>
        <dbReference type="EMBL" id="PAS94090.1"/>
    </source>
</evidence>
<organism evidence="4 5">
    <name type="scientific">Candidatus Dactylopiibacterium carminicum</name>
    <dbReference type="NCBI Taxonomy" id="857335"/>
    <lineage>
        <taxon>Bacteria</taxon>
        <taxon>Pseudomonadati</taxon>
        <taxon>Pseudomonadota</taxon>
        <taxon>Betaproteobacteria</taxon>
        <taxon>Rhodocyclales</taxon>
        <taxon>Rhodocyclaceae</taxon>
        <taxon>Candidatus Dactylopiibacterium</taxon>
    </lineage>
</organism>
<keyword evidence="6" id="KW-1185">Reference proteome</keyword>
<dbReference type="Gene3D" id="1.20.5.780">
    <property type="entry name" value="Single helix bin"/>
    <property type="match status" value="1"/>
</dbReference>
<dbReference type="PANTHER" id="PTHR35401:SF2">
    <property type="entry name" value="ABC-TYPE TRANSPORT SYSTEM"/>
    <property type="match status" value="1"/>
</dbReference>
<dbReference type="InterPro" id="IPR010985">
    <property type="entry name" value="Ribbon_hlx_hlx"/>
</dbReference>
<comment type="caution">
    <text evidence="4">The sequence shown here is derived from an EMBL/GenBank/DDBJ whole genome shotgun (WGS) entry which is preliminary data.</text>
</comment>
<dbReference type="EMBL" id="NMRN01000010">
    <property type="protein sequence ID" value="PAS94090.1"/>
    <property type="molecule type" value="Genomic_DNA"/>
</dbReference>
<gene>
    <name evidence="3" type="ORF">BGI27_04085</name>
    <name evidence="4" type="ORF">CGU29_05470</name>
</gene>